<evidence type="ECO:0000313" key="1">
    <source>
        <dbReference type="EMBL" id="MBT9314749.1"/>
    </source>
</evidence>
<name>A0A947DDU5_9CYAN</name>
<dbReference type="RefSeq" id="WP_215607822.1">
    <property type="nucleotide sequence ID" value="NZ_JADOES010000006.1"/>
</dbReference>
<keyword evidence="2" id="KW-1185">Reference proteome</keyword>
<dbReference type="SUPFAM" id="SSF53448">
    <property type="entry name" value="Nucleotide-diphospho-sugar transferases"/>
    <property type="match status" value="1"/>
</dbReference>
<proteinExistence type="predicted"/>
<organism evidence="1 2">
    <name type="scientific">Leptothoe spongobia TAU-MAC 1115</name>
    <dbReference type="NCBI Taxonomy" id="1967444"/>
    <lineage>
        <taxon>Bacteria</taxon>
        <taxon>Bacillati</taxon>
        <taxon>Cyanobacteriota</taxon>
        <taxon>Cyanophyceae</taxon>
        <taxon>Nodosilineales</taxon>
        <taxon>Cymatolegaceae</taxon>
        <taxon>Leptothoe</taxon>
        <taxon>Leptothoe spongobia</taxon>
    </lineage>
</organism>
<sequence>MSFVFILPVVHPQRSKVSNYHHVEIALKQTLESLQNQTYNDAKIIVVCCQIPSWADRFNQNVFFLDVSNSEIFSPDRNNTKVDKGLKYSLGILYATAIFQPRLYMLADADDYVNTQLADYALNSLTGTFGNKDIDGYLVDKGLQVEVDISSEEQLEYKAAYLIKHFNTSCGTCRVFKQESLAQKLLEIDSNIFQKSKQWIPNQLGTITEVPSDLSIWLDRLCSDSYLENWHIVNVLGRHIKQDKHFNFILFPHVGAAKACGHGNHDGPREGGLNQKKIIGQLATSDFKKKFGIAKKRAFDFSLISDLKMKIAFRLNQN</sequence>
<reference evidence="1" key="2">
    <citation type="journal article" date="2021" name="Mar. Drugs">
        <title>Genome Reduction and Secondary Metabolism of the Marine Sponge-Associated Cyanobacterium Leptothoe.</title>
        <authorList>
            <person name="Konstantinou D."/>
            <person name="Popin R.V."/>
            <person name="Fewer D.P."/>
            <person name="Sivonen K."/>
            <person name="Gkelis S."/>
        </authorList>
    </citation>
    <scope>NUCLEOTIDE SEQUENCE</scope>
    <source>
        <strain evidence="1">TAU-MAC 1115</strain>
    </source>
</reference>
<gene>
    <name evidence="1" type="ORF">IXB50_04860</name>
</gene>
<reference evidence="1" key="1">
    <citation type="submission" date="2020-11" db="EMBL/GenBank/DDBJ databases">
        <authorList>
            <person name="Konstantinou D."/>
            <person name="Gkelis S."/>
            <person name="Popin R."/>
            <person name="Fewer D."/>
            <person name="Sivonen K."/>
        </authorList>
    </citation>
    <scope>NUCLEOTIDE SEQUENCE</scope>
    <source>
        <strain evidence="1">TAU-MAC 1115</strain>
    </source>
</reference>
<accession>A0A947DDU5</accession>
<dbReference type="Proteomes" id="UP000717364">
    <property type="component" value="Unassembled WGS sequence"/>
</dbReference>
<comment type="caution">
    <text evidence="1">The sequence shown here is derived from an EMBL/GenBank/DDBJ whole genome shotgun (WGS) entry which is preliminary data.</text>
</comment>
<protein>
    <submittedName>
        <fullName evidence="1">Uncharacterized protein</fullName>
    </submittedName>
</protein>
<dbReference type="InterPro" id="IPR029044">
    <property type="entry name" value="Nucleotide-diphossugar_trans"/>
</dbReference>
<dbReference type="AlphaFoldDB" id="A0A947DDU5"/>
<dbReference type="EMBL" id="JADOES010000006">
    <property type="protein sequence ID" value="MBT9314749.1"/>
    <property type="molecule type" value="Genomic_DNA"/>
</dbReference>
<evidence type="ECO:0000313" key="2">
    <source>
        <dbReference type="Proteomes" id="UP000717364"/>
    </source>
</evidence>